<accession>A0A6G1TZ27</accession>
<feature type="transmembrane region" description="Helical" evidence="1">
    <location>
        <begin position="79"/>
        <end position="100"/>
    </location>
</feature>
<reference evidence="2 3" key="1">
    <citation type="submission" date="2019-09" db="EMBL/GenBank/DDBJ databases">
        <title>Distinct polysaccharide growth profiles of human intestinal Prevotella copri isolates.</title>
        <authorList>
            <person name="Fehlner-Peach H."/>
            <person name="Magnabosco C."/>
            <person name="Raghavan V."/>
            <person name="Scher J.U."/>
            <person name="Tett A."/>
            <person name="Cox L.M."/>
            <person name="Gottsegen C."/>
            <person name="Watters A."/>
            <person name="Wiltshire- Gordon J.D."/>
            <person name="Segata N."/>
            <person name="Bonneau R."/>
            <person name="Littman D.R."/>
        </authorList>
    </citation>
    <scope>NUCLEOTIDE SEQUENCE [LARGE SCALE GENOMIC DNA]</scope>
    <source>
        <strain evidence="3">iA622</strain>
    </source>
</reference>
<keyword evidence="1" id="KW-0812">Transmembrane</keyword>
<dbReference type="RefSeq" id="WP_044080479.1">
    <property type="nucleotide sequence ID" value="NZ_VZCB01000018.1"/>
</dbReference>
<organism evidence="2 3">
    <name type="scientific">Segatella copri</name>
    <dbReference type="NCBI Taxonomy" id="165179"/>
    <lineage>
        <taxon>Bacteria</taxon>
        <taxon>Pseudomonadati</taxon>
        <taxon>Bacteroidota</taxon>
        <taxon>Bacteroidia</taxon>
        <taxon>Bacteroidales</taxon>
        <taxon>Prevotellaceae</taxon>
        <taxon>Segatella</taxon>
    </lineage>
</organism>
<keyword evidence="1" id="KW-1133">Transmembrane helix</keyword>
<protein>
    <submittedName>
        <fullName evidence="2">Uncharacterized protein</fullName>
    </submittedName>
</protein>
<name>A0A6G1TZ27_9BACT</name>
<evidence type="ECO:0000313" key="3">
    <source>
        <dbReference type="Proteomes" id="UP000480425"/>
    </source>
</evidence>
<evidence type="ECO:0000256" key="1">
    <source>
        <dbReference type="SAM" id="Phobius"/>
    </source>
</evidence>
<comment type="caution">
    <text evidence="2">The sequence shown here is derived from an EMBL/GenBank/DDBJ whole genome shotgun (WGS) entry which is preliminary data.</text>
</comment>
<evidence type="ECO:0000313" key="2">
    <source>
        <dbReference type="EMBL" id="MQN79781.1"/>
    </source>
</evidence>
<keyword evidence="1" id="KW-0472">Membrane</keyword>
<feature type="transmembrane region" description="Helical" evidence="1">
    <location>
        <begin position="6"/>
        <end position="32"/>
    </location>
</feature>
<sequence>MSEIIVPVYICALVASVLALVLAIILSNNVAYQPNLSDVRKRKGIFWFSSIVAPVVSALLAFLFVYIGLKTGSKKSTFMLHMFIGLCVSWVVYVALGFVVSKANKQGKLGSWF</sequence>
<dbReference type="Proteomes" id="UP000480425">
    <property type="component" value="Unassembled WGS sequence"/>
</dbReference>
<proteinExistence type="predicted"/>
<dbReference type="OrthoDB" id="674805at2"/>
<gene>
    <name evidence="2" type="ORF">F7D73_02155</name>
</gene>
<dbReference type="EMBL" id="VZCB01000018">
    <property type="protein sequence ID" value="MQN79781.1"/>
    <property type="molecule type" value="Genomic_DNA"/>
</dbReference>
<dbReference type="AlphaFoldDB" id="A0A6G1TZ27"/>
<feature type="transmembrane region" description="Helical" evidence="1">
    <location>
        <begin position="44"/>
        <end position="67"/>
    </location>
</feature>